<dbReference type="AlphaFoldDB" id="G8QS40"/>
<keyword evidence="4" id="KW-1185">Reference proteome</keyword>
<dbReference type="SUPFAM" id="SSF53756">
    <property type="entry name" value="UDP-Glycosyltransferase/glycogen phosphorylase"/>
    <property type="match status" value="1"/>
</dbReference>
<feature type="domain" description="Glycosyltransferase subfamily 4-like N-terminal" evidence="2">
    <location>
        <begin position="15"/>
        <end position="181"/>
    </location>
</feature>
<dbReference type="RefSeq" id="WP_014269750.1">
    <property type="nucleotide sequence ID" value="NC_016633.1"/>
</dbReference>
<accession>G8QS40</accession>
<dbReference type="eggNOG" id="COG0438">
    <property type="taxonomic scope" value="Bacteria"/>
</dbReference>
<dbReference type="Pfam" id="PF00534">
    <property type="entry name" value="Glycos_transf_1"/>
    <property type="match status" value="1"/>
</dbReference>
<dbReference type="KEGG" id="sgp:SpiGrapes_1078"/>
<sequence length="388" mass="44923">MKILITTEFYFPIVTGVATVIRNQCDVLRSLGHEVRILVIGPERKTYFEDNIYHIKASRVRFYPDSYNTFFFHDPIVKKVIAWKPDIVHSNGEFFSMVFARRIVKELSCPLIHTCHTDFPTYGKNYIKNQKVWDWFIGRVVRSRLKTVDCIISPSSKNREMLRGYGIQKPFELLPSGIDISKFTQDFPENERQRMRKDFSFTPENFVFVSICRLAAEKNIKETIDHFAALSPVQPLARLLIVGGGAERENLESQVKALGLESVIKFSGPIEPSQVWKYYRLADSFVSSSVSETQPMIAIEAISSGLPLLFRKDPSLEFSLEEGLNGFSFCNEEEFVRYATALVSDKELWNRFHAYTLATAKKFCREVWGEHLLALYETYLDKQKKKRM</sequence>
<dbReference type="Pfam" id="PF13439">
    <property type="entry name" value="Glyco_transf_4"/>
    <property type="match status" value="1"/>
</dbReference>
<dbReference type="InterPro" id="IPR028098">
    <property type="entry name" value="Glyco_trans_4-like_N"/>
</dbReference>
<feature type="domain" description="Glycosyl transferase family 1" evidence="1">
    <location>
        <begin position="192"/>
        <end position="355"/>
    </location>
</feature>
<dbReference type="InterPro" id="IPR050194">
    <property type="entry name" value="Glycosyltransferase_grp1"/>
</dbReference>
<dbReference type="PANTHER" id="PTHR45947">
    <property type="entry name" value="SULFOQUINOVOSYL TRANSFERASE SQD2"/>
    <property type="match status" value="1"/>
</dbReference>
<evidence type="ECO:0000259" key="2">
    <source>
        <dbReference type="Pfam" id="PF13439"/>
    </source>
</evidence>
<gene>
    <name evidence="3" type="ordered locus">SpiGrapes_1078</name>
</gene>
<dbReference type="InterPro" id="IPR001296">
    <property type="entry name" value="Glyco_trans_1"/>
</dbReference>
<dbReference type="GO" id="GO:0016757">
    <property type="term" value="F:glycosyltransferase activity"/>
    <property type="evidence" value="ECO:0007669"/>
    <property type="project" value="InterPro"/>
</dbReference>
<dbReference type="PANTHER" id="PTHR45947:SF3">
    <property type="entry name" value="SULFOQUINOVOSYL TRANSFERASE SQD2"/>
    <property type="match status" value="1"/>
</dbReference>
<dbReference type="OrthoDB" id="9815550at2"/>
<evidence type="ECO:0000313" key="3">
    <source>
        <dbReference type="EMBL" id="AEV28901.1"/>
    </source>
</evidence>
<dbReference type="Gene3D" id="3.40.50.2000">
    <property type="entry name" value="Glycogen Phosphorylase B"/>
    <property type="match status" value="2"/>
</dbReference>
<dbReference type="HOGENOM" id="CLU_009583_2_0_12"/>
<proteinExistence type="predicted"/>
<evidence type="ECO:0000313" key="4">
    <source>
        <dbReference type="Proteomes" id="UP000005632"/>
    </source>
</evidence>
<protein>
    <submittedName>
        <fullName evidence="3">Glycosyltransferase</fullName>
    </submittedName>
</protein>
<dbReference type="Proteomes" id="UP000005632">
    <property type="component" value="Chromosome"/>
</dbReference>
<dbReference type="EMBL" id="CP003155">
    <property type="protein sequence ID" value="AEV28901.1"/>
    <property type="molecule type" value="Genomic_DNA"/>
</dbReference>
<keyword evidence="3" id="KW-0808">Transferase</keyword>
<organism evidence="3 4">
    <name type="scientific">Sphaerochaeta pleomorpha (strain ATCC BAA-1885 / DSM 22778 / Grapes)</name>
    <dbReference type="NCBI Taxonomy" id="158190"/>
    <lineage>
        <taxon>Bacteria</taxon>
        <taxon>Pseudomonadati</taxon>
        <taxon>Spirochaetota</taxon>
        <taxon>Spirochaetia</taxon>
        <taxon>Spirochaetales</taxon>
        <taxon>Sphaerochaetaceae</taxon>
        <taxon>Sphaerochaeta</taxon>
    </lineage>
</organism>
<dbReference type="STRING" id="158190.SpiGrapes_1078"/>
<name>G8QS40_SPHPG</name>
<evidence type="ECO:0000259" key="1">
    <source>
        <dbReference type="Pfam" id="PF00534"/>
    </source>
</evidence>
<reference evidence="3 4" key="1">
    <citation type="submission" date="2011-11" db="EMBL/GenBank/DDBJ databases">
        <title>Complete sequence of Spirochaeta sp. grapes.</title>
        <authorList>
            <consortium name="US DOE Joint Genome Institute"/>
            <person name="Lucas S."/>
            <person name="Han J."/>
            <person name="Lapidus A."/>
            <person name="Cheng J.-F."/>
            <person name="Goodwin L."/>
            <person name="Pitluck S."/>
            <person name="Peters L."/>
            <person name="Ovchinnikova G."/>
            <person name="Munk A.C."/>
            <person name="Detter J.C."/>
            <person name="Han C."/>
            <person name="Tapia R."/>
            <person name="Land M."/>
            <person name="Hauser L."/>
            <person name="Kyrpides N."/>
            <person name="Ivanova N."/>
            <person name="Pagani I."/>
            <person name="Ritalahtilisa K."/>
            <person name="Loeffler F."/>
            <person name="Woyke T."/>
        </authorList>
    </citation>
    <scope>NUCLEOTIDE SEQUENCE [LARGE SCALE GENOMIC DNA]</scope>
    <source>
        <strain evidence="4">ATCC BAA-1885 / DSM 22778 / Grapes</strain>
    </source>
</reference>